<organism evidence="2 3">
    <name type="scientific">Fodinibius salipaludis</name>
    <dbReference type="NCBI Taxonomy" id="2032627"/>
    <lineage>
        <taxon>Bacteria</taxon>
        <taxon>Pseudomonadati</taxon>
        <taxon>Balneolota</taxon>
        <taxon>Balneolia</taxon>
        <taxon>Balneolales</taxon>
        <taxon>Balneolaceae</taxon>
        <taxon>Fodinibius</taxon>
    </lineage>
</organism>
<dbReference type="AlphaFoldDB" id="A0A2A2G4C5"/>
<dbReference type="EMBL" id="NSKE01000018">
    <property type="protein sequence ID" value="PAU92636.1"/>
    <property type="molecule type" value="Genomic_DNA"/>
</dbReference>
<name>A0A2A2G4C5_9BACT</name>
<dbReference type="OrthoDB" id="848221at2"/>
<dbReference type="RefSeq" id="WP_095607787.1">
    <property type="nucleotide sequence ID" value="NZ_NSKE01000018.1"/>
</dbReference>
<feature type="signal peptide" evidence="1">
    <location>
        <begin position="1"/>
        <end position="19"/>
    </location>
</feature>
<proteinExistence type="predicted"/>
<evidence type="ECO:0000313" key="2">
    <source>
        <dbReference type="EMBL" id="PAU92636.1"/>
    </source>
</evidence>
<keyword evidence="3" id="KW-1185">Reference proteome</keyword>
<dbReference type="SUPFAM" id="SSF49464">
    <property type="entry name" value="Carboxypeptidase regulatory domain-like"/>
    <property type="match status" value="1"/>
</dbReference>
<gene>
    <name evidence="2" type="ORF">CK503_15710</name>
</gene>
<evidence type="ECO:0008006" key="4">
    <source>
        <dbReference type="Google" id="ProtNLM"/>
    </source>
</evidence>
<accession>A0A2A2G4C5</accession>
<reference evidence="2 3" key="1">
    <citation type="submission" date="2017-08" db="EMBL/GenBank/DDBJ databases">
        <title>Aliifodinibius alkalisoli sp. nov., isolated from saline alkaline soil.</title>
        <authorList>
            <person name="Liu D."/>
            <person name="Zhang G."/>
        </authorList>
    </citation>
    <scope>NUCLEOTIDE SEQUENCE [LARGE SCALE GENOMIC DNA]</scope>
    <source>
        <strain evidence="2 3">WN023</strain>
    </source>
</reference>
<dbReference type="Gene3D" id="2.60.40.1120">
    <property type="entry name" value="Carboxypeptidase-like, regulatory domain"/>
    <property type="match status" value="1"/>
</dbReference>
<dbReference type="Pfam" id="PF13715">
    <property type="entry name" value="CarbopepD_reg_2"/>
    <property type="match status" value="1"/>
</dbReference>
<protein>
    <recommendedName>
        <fullName evidence="4">Carboxypeptidase-like regulatory domain-containing protein</fullName>
    </recommendedName>
</protein>
<feature type="chain" id="PRO_5013285342" description="Carboxypeptidase-like regulatory domain-containing protein" evidence="1">
    <location>
        <begin position="20"/>
        <end position="281"/>
    </location>
</feature>
<dbReference type="InterPro" id="IPR008969">
    <property type="entry name" value="CarboxyPept-like_regulatory"/>
</dbReference>
<evidence type="ECO:0000313" key="3">
    <source>
        <dbReference type="Proteomes" id="UP000218831"/>
    </source>
</evidence>
<keyword evidence="1" id="KW-0732">Signal</keyword>
<evidence type="ECO:0000256" key="1">
    <source>
        <dbReference type="SAM" id="SignalP"/>
    </source>
</evidence>
<dbReference type="Proteomes" id="UP000218831">
    <property type="component" value="Unassembled WGS sequence"/>
</dbReference>
<sequence length="281" mass="32068">MRFIISLILFLFFQNISIAQPSFTIEGTVVESENNNPIPLASIGIPDLNIGTASRMDGSFSLTLSQELQKDTLQISAIGFQTKKYAIPSIKSNQDIIIHLAPKTYQMESITITDRKQKTKWIGKKFPPILSASLGIRTHPERLGAAFAFKINWDKQLPLHILYSRIFLKRNTNTPVHIRCGLTEVDPETGMPAHLLIPKKVAITTTTQKGWATCDFRDQDLYMDSQEFFVVFEWLTPQDERVIPMIATNPFFKSDTYIRHHSLAEWKKSSTDLIYSVKVEY</sequence>
<comment type="caution">
    <text evidence="2">The sequence shown here is derived from an EMBL/GenBank/DDBJ whole genome shotgun (WGS) entry which is preliminary data.</text>
</comment>